<dbReference type="PANTHER" id="PTHR14187:SF5">
    <property type="entry name" value="HEAT SHOCK 70 KDA PROTEIN 12A"/>
    <property type="match status" value="1"/>
</dbReference>
<sequence>MISKALTLGKFDHIASNTNLLVAAIDFGTTYSGWAISFKHEYKSNPTKVSGKHYYGGRVASLKAPTKILIQPDGRTFDSFGYEAEDKYIELTRKGGHENWYYFSRFKMMLYEKTGLTRNIKLEDETHKQLVAKTVFALAIRYLKDEMLKESQNQLTSEQLKEEDINWVLTVPAIWNDAAKQFMREAAVKVG</sequence>
<accession>A0AAE0SYP1</accession>
<evidence type="ECO:0000313" key="2">
    <source>
        <dbReference type="Proteomes" id="UP001195483"/>
    </source>
</evidence>
<reference evidence="1" key="1">
    <citation type="journal article" date="2021" name="Genome Biol. Evol.">
        <title>A High-Quality Reference Genome for a Parasitic Bivalve with Doubly Uniparental Inheritance (Bivalvia: Unionida).</title>
        <authorList>
            <person name="Smith C.H."/>
        </authorList>
    </citation>
    <scope>NUCLEOTIDE SEQUENCE</scope>
    <source>
        <strain evidence="1">CHS0354</strain>
    </source>
</reference>
<dbReference type="PANTHER" id="PTHR14187">
    <property type="entry name" value="ALPHA KINASE/ELONGATION FACTOR 2 KINASE"/>
    <property type="match status" value="1"/>
</dbReference>
<protein>
    <submittedName>
        <fullName evidence="1">Uncharacterized protein</fullName>
    </submittedName>
</protein>
<dbReference type="Gene3D" id="3.30.420.40">
    <property type="match status" value="1"/>
</dbReference>
<reference evidence="1" key="2">
    <citation type="journal article" date="2021" name="Genome Biol. Evol.">
        <title>Developing a high-quality reference genome for a parasitic bivalve with doubly uniparental inheritance (Bivalvia: Unionida).</title>
        <authorList>
            <person name="Smith C.H."/>
        </authorList>
    </citation>
    <scope>NUCLEOTIDE SEQUENCE</scope>
    <source>
        <strain evidence="1">CHS0354</strain>
        <tissue evidence="1">Mantle</tissue>
    </source>
</reference>
<keyword evidence="2" id="KW-1185">Reference proteome</keyword>
<name>A0AAE0SYP1_9BIVA</name>
<evidence type="ECO:0000313" key="1">
    <source>
        <dbReference type="EMBL" id="KAK3600053.1"/>
    </source>
</evidence>
<dbReference type="AlphaFoldDB" id="A0AAE0SYP1"/>
<proteinExistence type="predicted"/>
<dbReference type="Proteomes" id="UP001195483">
    <property type="component" value="Unassembled WGS sequence"/>
</dbReference>
<organism evidence="1 2">
    <name type="scientific">Potamilus streckersoni</name>
    <dbReference type="NCBI Taxonomy" id="2493646"/>
    <lineage>
        <taxon>Eukaryota</taxon>
        <taxon>Metazoa</taxon>
        <taxon>Spiralia</taxon>
        <taxon>Lophotrochozoa</taxon>
        <taxon>Mollusca</taxon>
        <taxon>Bivalvia</taxon>
        <taxon>Autobranchia</taxon>
        <taxon>Heteroconchia</taxon>
        <taxon>Palaeoheterodonta</taxon>
        <taxon>Unionida</taxon>
        <taxon>Unionoidea</taxon>
        <taxon>Unionidae</taxon>
        <taxon>Ambleminae</taxon>
        <taxon>Lampsilini</taxon>
        <taxon>Potamilus</taxon>
    </lineage>
</organism>
<comment type="caution">
    <text evidence="1">The sequence shown here is derived from an EMBL/GenBank/DDBJ whole genome shotgun (WGS) entry which is preliminary data.</text>
</comment>
<reference evidence="1" key="3">
    <citation type="submission" date="2023-05" db="EMBL/GenBank/DDBJ databases">
        <authorList>
            <person name="Smith C.H."/>
        </authorList>
    </citation>
    <scope>NUCLEOTIDE SEQUENCE</scope>
    <source>
        <strain evidence="1">CHS0354</strain>
        <tissue evidence="1">Mantle</tissue>
    </source>
</reference>
<gene>
    <name evidence="1" type="ORF">CHS0354_012744</name>
</gene>
<dbReference type="EMBL" id="JAEAOA010000768">
    <property type="protein sequence ID" value="KAK3600053.1"/>
    <property type="molecule type" value="Genomic_DNA"/>
</dbReference>
<dbReference type="InterPro" id="IPR043129">
    <property type="entry name" value="ATPase_NBD"/>
</dbReference>
<dbReference type="SUPFAM" id="SSF53067">
    <property type="entry name" value="Actin-like ATPase domain"/>
    <property type="match status" value="1"/>
</dbReference>